<evidence type="ECO:0000313" key="3">
    <source>
        <dbReference type="Proteomes" id="UP000622533"/>
    </source>
</evidence>
<accession>A0A8J7AHF3</accession>
<dbReference type="InterPro" id="IPR023228">
    <property type="entry name" value="SAM_OH_AdoTrfase_N_sf"/>
</dbReference>
<dbReference type="InterPro" id="IPR046469">
    <property type="entry name" value="SAM_HAT_N"/>
</dbReference>
<name>A0A8J7AHF3_DESMC</name>
<evidence type="ECO:0000259" key="1">
    <source>
        <dbReference type="Pfam" id="PF01887"/>
    </source>
</evidence>
<dbReference type="SUPFAM" id="SSF102522">
    <property type="entry name" value="Bacterial fluorinating enzyme, N-terminal domain"/>
    <property type="match status" value="1"/>
</dbReference>
<protein>
    <submittedName>
        <fullName evidence="2">SAM-dependent chlorinase/fluorinase</fullName>
    </submittedName>
</protein>
<sequence>MILTLYRCTELFQKSNTSPIKGVICQINSEIPIVDLTHQIPPQDIASARFCLMNAYPYFPSGTVHLAVVDPGVGSFRRAIAIEFAKGFLIGPDNGIFSGVLSQSPAIQVIELTNPDYWLTDKPSKTFHDQDIFAPAAAHIATGIPLQKLGKEINAETLVKL</sequence>
<dbReference type="Gene3D" id="3.40.50.10790">
    <property type="entry name" value="S-adenosyl-l-methionine hydroxide adenosyltransferase, N-terminal"/>
    <property type="match status" value="1"/>
</dbReference>
<dbReference type="AlphaFoldDB" id="A0A8J7AHF3"/>
<proteinExistence type="predicted"/>
<comment type="caution">
    <text evidence="2">The sequence shown here is derived from an EMBL/GenBank/DDBJ whole genome shotgun (WGS) entry which is preliminary data.</text>
</comment>
<gene>
    <name evidence="2" type="ORF">IQ276_32935</name>
</gene>
<dbReference type="Proteomes" id="UP000622533">
    <property type="component" value="Unassembled WGS sequence"/>
</dbReference>
<dbReference type="PANTHER" id="PTHR35092:SF1">
    <property type="entry name" value="CHLORINASE MJ1651"/>
    <property type="match status" value="1"/>
</dbReference>
<dbReference type="InterPro" id="IPR002747">
    <property type="entry name" value="SAM_OH_AdoTrfase"/>
</dbReference>
<feature type="domain" description="S-adenosyl-l-methionine hydroxide adenosyltransferase N-terminal" evidence="1">
    <location>
        <begin position="18"/>
        <end position="150"/>
    </location>
</feature>
<dbReference type="Pfam" id="PF01887">
    <property type="entry name" value="SAM_HAT_N"/>
    <property type="match status" value="1"/>
</dbReference>
<keyword evidence="3" id="KW-1185">Reference proteome</keyword>
<dbReference type="PANTHER" id="PTHR35092">
    <property type="entry name" value="CHLORINASE MJ1651"/>
    <property type="match status" value="1"/>
</dbReference>
<organism evidence="2 3">
    <name type="scientific">Desmonostoc muscorum LEGE 12446</name>
    <dbReference type="NCBI Taxonomy" id="1828758"/>
    <lineage>
        <taxon>Bacteria</taxon>
        <taxon>Bacillati</taxon>
        <taxon>Cyanobacteriota</taxon>
        <taxon>Cyanophyceae</taxon>
        <taxon>Nostocales</taxon>
        <taxon>Nostocaceae</taxon>
        <taxon>Desmonostoc</taxon>
    </lineage>
</organism>
<dbReference type="EMBL" id="JADEXS010000764">
    <property type="protein sequence ID" value="MBE9027043.1"/>
    <property type="molecule type" value="Genomic_DNA"/>
</dbReference>
<reference evidence="2" key="1">
    <citation type="submission" date="2020-10" db="EMBL/GenBank/DDBJ databases">
        <authorList>
            <person name="Castelo-Branco R."/>
            <person name="Eusebio N."/>
            <person name="Adriana R."/>
            <person name="Vieira A."/>
            <person name="Brugerolle De Fraissinette N."/>
            <person name="Rezende De Castro R."/>
            <person name="Schneider M.P."/>
            <person name="Vasconcelos V."/>
            <person name="Leao P.N."/>
        </authorList>
    </citation>
    <scope>NUCLEOTIDE SEQUENCE</scope>
    <source>
        <strain evidence="2">LEGE 12446</strain>
    </source>
</reference>
<evidence type="ECO:0000313" key="2">
    <source>
        <dbReference type="EMBL" id="MBE9027043.1"/>
    </source>
</evidence>